<dbReference type="Proteomes" id="UP000023152">
    <property type="component" value="Unassembled WGS sequence"/>
</dbReference>
<evidence type="ECO:0008006" key="3">
    <source>
        <dbReference type="Google" id="ProtNLM"/>
    </source>
</evidence>
<reference evidence="1 2" key="1">
    <citation type="journal article" date="2013" name="Curr. Biol.">
        <title>The Genome of the Foraminiferan Reticulomyxa filosa.</title>
        <authorList>
            <person name="Glockner G."/>
            <person name="Hulsmann N."/>
            <person name="Schleicher M."/>
            <person name="Noegel A.A."/>
            <person name="Eichinger L."/>
            <person name="Gallinger C."/>
            <person name="Pawlowski J."/>
            <person name="Sierra R."/>
            <person name="Euteneuer U."/>
            <person name="Pillet L."/>
            <person name="Moustafa A."/>
            <person name="Platzer M."/>
            <person name="Groth M."/>
            <person name="Szafranski K."/>
            <person name="Schliwa M."/>
        </authorList>
    </citation>
    <scope>NUCLEOTIDE SEQUENCE [LARGE SCALE GENOMIC DNA]</scope>
</reference>
<comment type="caution">
    <text evidence="1">The sequence shown here is derived from an EMBL/GenBank/DDBJ whole genome shotgun (WGS) entry which is preliminary data.</text>
</comment>
<evidence type="ECO:0000313" key="2">
    <source>
        <dbReference type="Proteomes" id="UP000023152"/>
    </source>
</evidence>
<name>X6P325_RETFI</name>
<accession>X6P325</accession>
<organism evidence="1 2">
    <name type="scientific">Reticulomyxa filosa</name>
    <dbReference type="NCBI Taxonomy" id="46433"/>
    <lineage>
        <taxon>Eukaryota</taxon>
        <taxon>Sar</taxon>
        <taxon>Rhizaria</taxon>
        <taxon>Retaria</taxon>
        <taxon>Foraminifera</taxon>
        <taxon>Monothalamids</taxon>
        <taxon>Reticulomyxidae</taxon>
        <taxon>Reticulomyxa</taxon>
    </lineage>
</organism>
<proteinExistence type="predicted"/>
<dbReference type="AlphaFoldDB" id="X6P325"/>
<evidence type="ECO:0000313" key="1">
    <source>
        <dbReference type="EMBL" id="ETO32533.1"/>
    </source>
</evidence>
<dbReference type="OrthoDB" id="21615at2759"/>
<sequence>PRLFTFFNQVLAQLVTKDSLLPVHVYEYLMQRWEDIKGISSRCSMNSEPSLQSLEKIVNEYRQFSELLRMFECIRCNYLFECDLSDRLKELSDSWKAQGFASVKEKYKNEIQLLKSCEQKMKITLERSKSLMFNKIWKNYNAQCKSIRDQIPLFIFNKIFDDMNNIWENLKQGFQNGLKYQDLEWIYISSDGIKKSLIDEMEYLFPDYNEKQRQEIANDVEKKLKKEIDLKEQLPSWIELKKVTEQMKEYHPQKDRIKEDEKWQKYVKALAQWKDISIEQTFQYYNTCIECVREGAKPCVDIGLFDILNRCKDKLKILVENQNFNDEAHFENTLNVLSKSKDNDIQGLATSLRCANSTMQNTLWKCPLEDMTSLAKAILKLHLKGQEFVKMISKYKIRTETSLRQLKDAM</sequence>
<keyword evidence="2" id="KW-1185">Reference proteome</keyword>
<dbReference type="EMBL" id="ASPP01004123">
    <property type="protein sequence ID" value="ETO32533.1"/>
    <property type="molecule type" value="Genomic_DNA"/>
</dbReference>
<feature type="non-terminal residue" evidence="1">
    <location>
        <position position="410"/>
    </location>
</feature>
<feature type="non-terminal residue" evidence="1">
    <location>
        <position position="1"/>
    </location>
</feature>
<gene>
    <name evidence="1" type="ORF">RFI_04584</name>
</gene>
<protein>
    <recommendedName>
        <fullName evidence="3">Viral A-type inclusion protein</fullName>
    </recommendedName>
</protein>